<feature type="transmembrane region" description="Helical" evidence="1">
    <location>
        <begin position="214"/>
        <end position="235"/>
    </location>
</feature>
<dbReference type="KEGG" id="npy:NPRO_20960"/>
<feature type="transmembrane region" description="Helical" evidence="1">
    <location>
        <begin position="105"/>
        <end position="131"/>
    </location>
</feature>
<dbReference type="EMBL" id="AP021858">
    <property type="protein sequence ID" value="BBO24501.1"/>
    <property type="molecule type" value="Genomic_DNA"/>
</dbReference>
<reference evidence="2" key="1">
    <citation type="journal article" name="DNA Res.">
        <title>The physiological potential of anammox bacteria as revealed by their core genome structure.</title>
        <authorList>
            <person name="Okubo T."/>
            <person name="Toyoda A."/>
            <person name="Fukuhara K."/>
            <person name="Uchiyama I."/>
            <person name="Harigaya Y."/>
            <person name="Kuroiwa M."/>
            <person name="Suzuki T."/>
            <person name="Murakami Y."/>
            <person name="Suwa Y."/>
            <person name="Takami H."/>
        </authorList>
    </citation>
    <scope>NUCLEOTIDE SEQUENCE</scope>
    <source>
        <strain evidence="2">317325-2</strain>
    </source>
</reference>
<organism evidence="2 3">
    <name type="scientific">Candidatus Nitrosymbiomonas proteolyticus</name>
    <dbReference type="NCBI Taxonomy" id="2608984"/>
    <lineage>
        <taxon>Bacteria</taxon>
        <taxon>Bacillati</taxon>
        <taxon>Armatimonadota</taxon>
        <taxon>Armatimonadota incertae sedis</taxon>
        <taxon>Candidatus Nitrosymbiomonas</taxon>
    </lineage>
</organism>
<gene>
    <name evidence="2" type="ORF">NPRO_20960</name>
</gene>
<protein>
    <submittedName>
        <fullName evidence="2">Uncharacterized protein</fullName>
    </submittedName>
</protein>
<feature type="transmembrane region" description="Helical" evidence="1">
    <location>
        <begin position="71"/>
        <end position="93"/>
    </location>
</feature>
<feature type="transmembrane region" description="Helical" evidence="1">
    <location>
        <begin position="425"/>
        <end position="446"/>
    </location>
</feature>
<dbReference type="AlphaFoldDB" id="A0A809SAR5"/>
<feature type="transmembrane region" description="Helical" evidence="1">
    <location>
        <begin position="350"/>
        <end position="375"/>
    </location>
</feature>
<feature type="transmembrane region" description="Helical" evidence="1">
    <location>
        <begin position="241"/>
        <end position="262"/>
    </location>
</feature>
<proteinExistence type="predicted"/>
<sequence length="521" mass="56429">MTYLVSLDWDKEAFTVGEGGLSSNPEIQSEVSAGTGEELPAPSILEVPLTSPHLQGDSISPRLTHRETLRFFSPLAFSWLFMAIESPIALSAISRLPDPLVSTAAFFMMMGIAIWIESPVIDLLSTSVTLATDSKRYATISRFVWVLMGLVTLTHLTVVATPLYGFVSGSILNLSPEVSEATRLGLLIMTPWSAVIGWRRYLQGVLIRFGHTKAVGLGTASRLVTMTTVTYGLFFTVELPSIAIVAIGLIASVAADAAFAHWSSRRIVRTMFGKERRPKRWFNLGSRRSEIVPSALGVEPVPEDAPLSFRELAAFHTPLTLTTMVMLVGSPLIGAFLFRTASPVLATAGWQVATTLLFLLRTVLFALPEVVIALYDRPDGPRVLRSFCMCAGAIASAVLLLFSFTGLDSVFFERVLGADPASSRFAHLCVLLCALTPLINAAQSYFRGELTKWRQTRVRLWAVLIGMLVLVASLLTCLSLGVRAEWMIATSLTLSMAAEAVFLRLRAAAVAALTPPPAPAA</sequence>
<feature type="transmembrane region" description="Helical" evidence="1">
    <location>
        <begin position="319"/>
        <end position="338"/>
    </location>
</feature>
<evidence type="ECO:0000256" key="1">
    <source>
        <dbReference type="SAM" id="Phobius"/>
    </source>
</evidence>
<evidence type="ECO:0000313" key="3">
    <source>
        <dbReference type="Proteomes" id="UP000662873"/>
    </source>
</evidence>
<evidence type="ECO:0000313" key="2">
    <source>
        <dbReference type="EMBL" id="BBO24501.1"/>
    </source>
</evidence>
<feature type="transmembrane region" description="Helical" evidence="1">
    <location>
        <begin position="487"/>
        <end position="505"/>
    </location>
</feature>
<name>A0A809SAR5_9BACT</name>
<keyword evidence="1" id="KW-0812">Transmembrane</keyword>
<keyword evidence="1" id="KW-1133">Transmembrane helix</keyword>
<feature type="transmembrane region" description="Helical" evidence="1">
    <location>
        <begin position="387"/>
        <end position="405"/>
    </location>
</feature>
<feature type="transmembrane region" description="Helical" evidence="1">
    <location>
        <begin position="458"/>
        <end position="481"/>
    </location>
</feature>
<keyword evidence="1" id="KW-0472">Membrane</keyword>
<feature type="transmembrane region" description="Helical" evidence="1">
    <location>
        <begin position="184"/>
        <end position="202"/>
    </location>
</feature>
<accession>A0A809SAR5</accession>
<dbReference type="Proteomes" id="UP000662873">
    <property type="component" value="Chromosome"/>
</dbReference>
<feature type="transmembrane region" description="Helical" evidence="1">
    <location>
        <begin position="143"/>
        <end position="164"/>
    </location>
</feature>